<evidence type="ECO:0000256" key="3">
    <source>
        <dbReference type="ARBA" id="ARBA00022723"/>
    </source>
</evidence>
<dbReference type="Pfam" id="PF01297">
    <property type="entry name" value="ZnuA"/>
    <property type="match status" value="2"/>
</dbReference>
<dbReference type="NCBIfam" id="TIGR03772">
    <property type="entry name" value="anch_rpt_subst"/>
    <property type="match status" value="1"/>
</dbReference>
<dbReference type="InterPro" id="IPR006128">
    <property type="entry name" value="Lipoprotein_PsaA-like"/>
</dbReference>
<name>A0A2N6PJF4_9MICO</name>
<evidence type="ECO:0000256" key="5">
    <source>
        <dbReference type="RuleBase" id="RU003512"/>
    </source>
</evidence>
<dbReference type="PRINTS" id="PR00690">
    <property type="entry name" value="ADHESNFAMILY"/>
</dbReference>
<dbReference type="InterPro" id="IPR022434">
    <property type="entry name" value="ABC_LPXTG_lipo_actinobac"/>
</dbReference>
<proteinExistence type="inferred from homology"/>
<keyword evidence="8" id="KW-1185">Reference proteome</keyword>
<protein>
    <submittedName>
        <fullName evidence="7">Anchored repeat ABC transporter, substrate-binding protein</fullName>
    </submittedName>
</protein>
<dbReference type="InterPro" id="IPR006127">
    <property type="entry name" value="ZnuA-like"/>
</dbReference>
<evidence type="ECO:0000256" key="4">
    <source>
        <dbReference type="ARBA" id="ARBA00022729"/>
    </source>
</evidence>
<dbReference type="NCBIfam" id="NF038134">
    <property type="entry name" value="choice_anch_M"/>
    <property type="match status" value="1"/>
</dbReference>
<dbReference type="Proteomes" id="UP000235703">
    <property type="component" value="Unassembled WGS sequence"/>
</dbReference>
<dbReference type="GO" id="GO:0030313">
    <property type="term" value="C:cell envelope"/>
    <property type="evidence" value="ECO:0007669"/>
    <property type="project" value="UniProtKB-SubCell"/>
</dbReference>
<reference evidence="7 8" key="1">
    <citation type="submission" date="2017-09" db="EMBL/GenBank/DDBJ databases">
        <title>Bacterial strain isolated from the female urinary microbiota.</title>
        <authorList>
            <person name="Thomas-White K."/>
            <person name="Kumar N."/>
            <person name="Forster S."/>
            <person name="Putonti C."/>
            <person name="Lawley T."/>
            <person name="Wolfe A.J."/>
        </authorList>
    </citation>
    <scope>NUCLEOTIDE SEQUENCE [LARGE SCALE GENOMIC DNA]</scope>
    <source>
        <strain evidence="7 8">UMB0680</strain>
    </source>
</reference>
<dbReference type="GO" id="GO:0046872">
    <property type="term" value="F:metal ion binding"/>
    <property type="evidence" value="ECO:0007669"/>
    <property type="project" value="UniProtKB-KW"/>
</dbReference>
<gene>
    <name evidence="7" type="ORF">CJ198_05835</name>
</gene>
<feature type="chain" id="PRO_5038861248" evidence="6">
    <location>
        <begin position="21"/>
        <end position="513"/>
    </location>
</feature>
<keyword evidence="2 5" id="KW-0813">Transport</keyword>
<dbReference type="PROSITE" id="PS51257">
    <property type="entry name" value="PROKAR_LIPOPROTEIN"/>
    <property type="match status" value="1"/>
</dbReference>
<comment type="similarity">
    <text evidence="5">Belongs to the bacterial solute-binding protein 9 family.</text>
</comment>
<evidence type="ECO:0000256" key="6">
    <source>
        <dbReference type="SAM" id="SignalP"/>
    </source>
</evidence>
<dbReference type="SUPFAM" id="SSF53807">
    <property type="entry name" value="Helical backbone' metal receptor"/>
    <property type="match status" value="1"/>
</dbReference>
<dbReference type="PANTHER" id="PTHR42953:SF1">
    <property type="entry name" value="METAL-BINDING PROTEIN HI_0362-RELATED"/>
    <property type="match status" value="1"/>
</dbReference>
<dbReference type="OrthoDB" id="9810636at2"/>
<comment type="subcellular location">
    <subcellularLocation>
        <location evidence="1">Cell envelope</location>
    </subcellularLocation>
</comment>
<evidence type="ECO:0000313" key="7">
    <source>
        <dbReference type="EMBL" id="PMB98821.1"/>
    </source>
</evidence>
<keyword evidence="3" id="KW-0479">Metal-binding</keyword>
<evidence type="ECO:0000313" key="8">
    <source>
        <dbReference type="Proteomes" id="UP000235703"/>
    </source>
</evidence>
<dbReference type="GO" id="GO:0007155">
    <property type="term" value="P:cell adhesion"/>
    <property type="evidence" value="ECO:0007669"/>
    <property type="project" value="InterPro"/>
</dbReference>
<dbReference type="RefSeq" id="WP_102161630.1">
    <property type="nucleotide sequence ID" value="NZ_PNFZ01000002.1"/>
</dbReference>
<evidence type="ECO:0000256" key="1">
    <source>
        <dbReference type="ARBA" id="ARBA00004196"/>
    </source>
</evidence>
<dbReference type="Gene3D" id="3.40.50.1980">
    <property type="entry name" value="Nitrogenase molybdenum iron protein domain"/>
    <property type="match status" value="2"/>
</dbReference>
<dbReference type="GO" id="GO:0030001">
    <property type="term" value="P:metal ion transport"/>
    <property type="evidence" value="ECO:0007669"/>
    <property type="project" value="InterPro"/>
</dbReference>
<sequence length="513" mass="55362">MRRLAALCTTLTLAISGCVAKPLLSAHPEDGRLQVVATTNVIADIAAQVGGEHVQVASLVPPGADPHSYEPTLRDVRNIVYADVAFSNYVLLEEHKLIKTLDSNISPQAANVALAEGAVKYAAEVIPLVEDVSLDTIWLGLRVHGGGSRFGADRTSDMHLRLTGFSGPGTMHGFLTEGLGQTSMYFDASDGVDPSEDEAVLPANAHTHLSWAFSKPGVYTATFAGSVRPEADGPQKRVGEATFTFVVGKDPSQIPELAGRERLAGGHADVTMNLDEQAMEIVYDDTSGGTVEHRHIPASDAVIEVTNRAWQETPSGAGFLGPRGSSVYLLPQAVLGKHVHGEIDPHLWHSVTNAIAYAKLIRDTFIAKDPAHRNEYHAAAEAYIDRLDALDDEVRKTIAAIPESRRHLVTTHDAFAYLAKDYGIPVAGFVTPNPSTEPSITDMVRLTDTVRNLKVPAVFLEPQLASRAQTLRELASVTGIDVCPIYSDAFDDTVTTYEELMRFNARSLTRCLS</sequence>
<dbReference type="PRINTS" id="PR00691">
    <property type="entry name" value="ADHESINB"/>
</dbReference>
<accession>A0A2N6PJF4</accession>
<dbReference type="PANTHER" id="PTHR42953">
    <property type="entry name" value="HIGH-AFFINITY ZINC UPTAKE SYSTEM PROTEIN ZNUA-RELATED"/>
    <property type="match status" value="1"/>
</dbReference>
<dbReference type="AlphaFoldDB" id="A0A2N6PJF4"/>
<comment type="caution">
    <text evidence="7">The sequence shown here is derived from an EMBL/GenBank/DDBJ whole genome shotgun (WGS) entry which is preliminary data.</text>
</comment>
<dbReference type="NCBIfam" id="TIGR03769">
    <property type="entry name" value="P_ac_wall_RPT"/>
    <property type="match status" value="1"/>
</dbReference>
<dbReference type="InterPro" id="IPR006129">
    <property type="entry name" value="AdhesinB"/>
</dbReference>
<evidence type="ECO:0000256" key="2">
    <source>
        <dbReference type="ARBA" id="ARBA00022448"/>
    </source>
</evidence>
<dbReference type="InterPro" id="IPR050492">
    <property type="entry name" value="Bact_metal-bind_prot9"/>
</dbReference>
<dbReference type="InterPro" id="IPR022435">
    <property type="entry name" value="Surface-anchored_actinobac"/>
</dbReference>
<organism evidence="7 8">
    <name type="scientific">Brevibacterium luteolum</name>
    <dbReference type="NCBI Taxonomy" id="199591"/>
    <lineage>
        <taxon>Bacteria</taxon>
        <taxon>Bacillati</taxon>
        <taxon>Actinomycetota</taxon>
        <taxon>Actinomycetes</taxon>
        <taxon>Micrococcales</taxon>
        <taxon>Brevibacteriaceae</taxon>
        <taxon>Brevibacterium</taxon>
    </lineage>
</organism>
<keyword evidence="4 6" id="KW-0732">Signal</keyword>
<dbReference type="EMBL" id="PNFZ01000002">
    <property type="protein sequence ID" value="PMB98821.1"/>
    <property type="molecule type" value="Genomic_DNA"/>
</dbReference>
<feature type="signal peptide" evidence="6">
    <location>
        <begin position="1"/>
        <end position="20"/>
    </location>
</feature>